<reference evidence="2 3" key="1">
    <citation type="submission" date="2020-08" db="EMBL/GenBank/DDBJ databases">
        <title>Genomic Encyclopedia of Type Strains, Phase IV (KMG-IV): sequencing the most valuable type-strain genomes for metagenomic binning, comparative biology and taxonomic classification.</title>
        <authorList>
            <person name="Goeker M."/>
        </authorList>
    </citation>
    <scope>NUCLEOTIDE SEQUENCE [LARGE SCALE GENOMIC DNA]</scope>
    <source>
        <strain evidence="2 3">DSM 27165</strain>
    </source>
</reference>
<dbReference type="PANTHER" id="PTHR30390:SF6">
    <property type="entry name" value="DNAA INITIATOR-ASSOCIATING PROTEIN DIAA"/>
    <property type="match status" value="1"/>
</dbReference>
<accession>A0A840MUR1</accession>
<dbReference type="CDD" id="cd05006">
    <property type="entry name" value="SIS_GmhA"/>
    <property type="match status" value="1"/>
</dbReference>
<dbReference type="InterPro" id="IPR001347">
    <property type="entry name" value="SIS_dom"/>
</dbReference>
<dbReference type="SUPFAM" id="SSF53697">
    <property type="entry name" value="SIS domain"/>
    <property type="match status" value="1"/>
</dbReference>
<proteinExistence type="predicted"/>
<comment type="caution">
    <text evidence="2">The sequence shown here is derived from an EMBL/GenBank/DDBJ whole genome shotgun (WGS) entry which is preliminary data.</text>
</comment>
<dbReference type="Gene3D" id="3.40.50.10490">
    <property type="entry name" value="Glucose-6-phosphate isomerase like protein, domain 1"/>
    <property type="match status" value="1"/>
</dbReference>
<protein>
    <submittedName>
        <fullName evidence="2">D-sedoheptulose 7-phosphate isomerase</fullName>
        <ecNumber evidence="2">5.3.1.28</ecNumber>
    </submittedName>
</protein>
<dbReference type="InterPro" id="IPR046348">
    <property type="entry name" value="SIS_dom_sf"/>
</dbReference>
<gene>
    <name evidence="2" type="ORF">HNQ59_003376</name>
</gene>
<dbReference type="GO" id="GO:0097367">
    <property type="term" value="F:carbohydrate derivative binding"/>
    <property type="evidence" value="ECO:0007669"/>
    <property type="project" value="InterPro"/>
</dbReference>
<dbReference type="PANTHER" id="PTHR30390">
    <property type="entry name" value="SEDOHEPTULOSE 7-PHOSPHATE ISOMERASE / DNAA INITIATOR-ASSOCIATING FACTOR FOR REPLICATION INITIATION"/>
    <property type="match status" value="1"/>
</dbReference>
<dbReference type="EMBL" id="JACHHY010000024">
    <property type="protein sequence ID" value="MBB5020063.1"/>
    <property type="molecule type" value="Genomic_DNA"/>
</dbReference>
<dbReference type="InterPro" id="IPR035461">
    <property type="entry name" value="GmhA/DiaA"/>
</dbReference>
<dbReference type="GO" id="GO:0016853">
    <property type="term" value="F:isomerase activity"/>
    <property type="evidence" value="ECO:0007669"/>
    <property type="project" value="UniProtKB-KW"/>
</dbReference>
<dbReference type="RefSeq" id="WP_184041474.1">
    <property type="nucleotide sequence ID" value="NZ_JACHHY010000024.1"/>
</dbReference>
<evidence type="ECO:0000313" key="3">
    <source>
        <dbReference type="Proteomes" id="UP000575898"/>
    </source>
</evidence>
<evidence type="ECO:0000313" key="2">
    <source>
        <dbReference type="EMBL" id="MBB5020063.1"/>
    </source>
</evidence>
<dbReference type="PROSITE" id="PS51464">
    <property type="entry name" value="SIS"/>
    <property type="match status" value="1"/>
</dbReference>
<organism evidence="2 3">
    <name type="scientific">Chitinivorax tropicus</name>
    <dbReference type="NCBI Taxonomy" id="714531"/>
    <lineage>
        <taxon>Bacteria</taxon>
        <taxon>Pseudomonadati</taxon>
        <taxon>Pseudomonadota</taxon>
        <taxon>Betaproteobacteria</taxon>
        <taxon>Chitinivorax</taxon>
    </lineage>
</organism>
<dbReference type="InterPro" id="IPR050099">
    <property type="entry name" value="SIS_GmhA/DiaA_subfam"/>
</dbReference>
<keyword evidence="3" id="KW-1185">Reference proteome</keyword>
<feature type="domain" description="SIS" evidence="1">
    <location>
        <begin position="36"/>
        <end position="195"/>
    </location>
</feature>
<keyword evidence="2" id="KW-0413">Isomerase</keyword>
<evidence type="ECO:0000259" key="1">
    <source>
        <dbReference type="PROSITE" id="PS51464"/>
    </source>
</evidence>
<dbReference type="GO" id="GO:1901135">
    <property type="term" value="P:carbohydrate derivative metabolic process"/>
    <property type="evidence" value="ECO:0007669"/>
    <property type="project" value="InterPro"/>
</dbReference>
<dbReference type="Proteomes" id="UP000575898">
    <property type="component" value="Unassembled WGS sequence"/>
</dbReference>
<dbReference type="AlphaFoldDB" id="A0A840MUR1"/>
<sequence length="195" mass="20755">MDLVERISRQFADNIELTTRVMHELSPGIAHAAERIVACLMADGKLLACGNGSSATDAQRIASLLLNRFERERPGLAAFALTSDATTLAAIAEDYDFDLVYSKQVRAIGQPADLLLAVSASGSAANVVEAIHAAHERQMGVIALSAEGSLIGDVLTSDDVHLQIADDHAPRVRELHMLTLHALCDAIDCMLLGAD</sequence>
<name>A0A840MUR1_9PROT</name>
<dbReference type="EC" id="5.3.1.28" evidence="2"/>
<dbReference type="Pfam" id="PF13580">
    <property type="entry name" value="SIS_2"/>
    <property type="match status" value="1"/>
</dbReference>